<dbReference type="InterPro" id="IPR007060">
    <property type="entry name" value="FtsL/DivIC"/>
</dbReference>
<keyword evidence="2" id="KW-0132">Cell division</keyword>
<dbReference type="EMBL" id="BBVC01000007">
    <property type="protein sequence ID" value="GAO97526.1"/>
    <property type="molecule type" value="Genomic_DNA"/>
</dbReference>
<proteinExistence type="predicted"/>
<organism evidence="2 3">
    <name type="scientific">Caedimonas varicaedens</name>
    <dbReference type="NCBI Taxonomy" id="1629334"/>
    <lineage>
        <taxon>Bacteria</taxon>
        <taxon>Pseudomonadati</taxon>
        <taxon>Pseudomonadota</taxon>
        <taxon>Alphaproteobacteria</taxon>
        <taxon>Holosporales</taxon>
        <taxon>Caedimonadaceae</taxon>
        <taxon>Caedimonas</taxon>
    </lineage>
</organism>
<keyword evidence="1" id="KW-0472">Membrane</keyword>
<protein>
    <submittedName>
        <fullName evidence="2">Cell division protein FtsB</fullName>
    </submittedName>
</protein>
<keyword evidence="1" id="KW-1133">Transmembrane helix</keyword>
<keyword evidence="2" id="KW-0131">Cell cycle</keyword>
<dbReference type="AlphaFoldDB" id="A0A0K8MAK6"/>
<dbReference type="STRING" id="1629334.Cva_00160"/>
<keyword evidence="3" id="KW-1185">Reference proteome</keyword>
<dbReference type="GO" id="GO:0051301">
    <property type="term" value="P:cell division"/>
    <property type="evidence" value="ECO:0007669"/>
    <property type="project" value="UniProtKB-KW"/>
</dbReference>
<evidence type="ECO:0000313" key="3">
    <source>
        <dbReference type="Proteomes" id="UP000036771"/>
    </source>
</evidence>
<dbReference type="Pfam" id="PF04977">
    <property type="entry name" value="DivIC"/>
    <property type="match status" value="1"/>
</dbReference>
<evidence type="ECO:0000256" key="1">
    <source>
        <dbReference type="SAM" id="Phobius"/>
    </source>
</evidence>
<reference evidence="2 3" key="1">
    <citation type="submission" date="2015-03" db="EMBL/GenBank/DDBJ databases">
        <title>Caedibacter varicaedens, whole genome shotgun sequence.</title>
        <authorList>
            <person name="Suzuki H."/>
            <person name="Dapper A.L."/>
            <person name="Gibson A.K."/>
            <person name="Jackson C."/>
            <person name="Lee H."/>
            <person name="Pejaver V.R."/>
            <person name="Doak T."/>
            <person name="Lynch M."/>
        </authorList>
    </citation>
    <scope>NUCLEOTIDE SEQUENCE [LARGE SCALE GENOMIC DNA]</scope>
</reference>
<gene>
    <name evidence="2" type="primary">ftsB</name>
    <name evidence="2" type="ORF">Cva_00160</name>
</gene>
<comment type="caution">
    <text evidence="2">The sequence shown here is derived from an EMBL/GenBank/DDBJ whole genome shotgun (WGS) entry which is preliminary data.</text>
</comment>
<dbReference type="Proteomes" id="UP000036771">
    <property type="component" value="Unassembled WGS sequence"/>
</dbReference>
<keyword evidence="1" id="KW-0812">Transmembrane</keyword>
<evidence type="ECO:0000313" key="2">
    <source>
        <dbReference type="EMBL" id="GAO97526.1"/>
    </source>
</evidence>
<accession>A0A0K8MAK6</accession>
<sequence length="104" mass="12117">MLLREIKRRSNRFLGPSVAICLVAYFAYHLVEGRRGLFAWQHLEVQLTRVQERVTGLKKEEQILANRVNLLRPEAVCTDLLVERAKEVLGYVHPNEVVMMTEEK</sequence>
<name>A0A0K8MAK6_9PROT</name>
<feature type="transmembrane region" description="Helical" evidence="1">
    <location>
        <begin position="12"/>
        <end position="31"/>
    </location>
</feature>
<dbReference type="OrthoDB" id="9815600at2"/>